<name>A0A4Y2KX25_ARAVE</name>
<accession>A0A4Y2KX25</accession>
<reference evidence="1 2" key="1">
    <citation type="journal article" date="2019" name="Sci. Rep.">
        <title>Orb-weaving spider Araneus ventricosus genome elucidates the spidroin gene catalogue.</title>
        <authorList>
            <person name="Kono N."/>
            <person name="Nakamura H."/>
            <person name="Ohtoshi R."/>
            <person name="Moran D.A.P."/>
            <person name="Shinohara A."/>
            <person name="Yoshida Y."/>
            <person name="Fujiwara M."/>
            <person name="Mori M."/>
            <person name="Tomita M."/>
            <person name="Arakawa K."/>
        </authorList>
    </citation>
    <scope>NUCLEOTIDE SEQUENCE [LARGE SCALE GENOMIC DNA]</scope>
</reference>
<evidence type="ECO:0000313" key="2">
    <source>
        <dbReference type="Proteomes" id="UP000499080"/>
    </source>
</evidence>
<comment type="caution">
    <text evidence="1">The sequence shown here is derived from an EMBL/GenBank/DDBJ whole genome shotgun (WGS) entry which is preliminary data.</text>
</comment>
<keyword evidence="2" id="KW-1185">Reference proteome</keyword>
<evidence type="ECO:0000313" key="1">
    <source>
        <dbReference type="EMBL" id="GBN06994.1"/>
    </source>
</evidence>
<organism evidence="1 2">
    <name type="scientific">Araneus ventricosus</name>
    <name type="common">Orbweaver spider</name>
    <name type="synonym">Epeira ventricosa</name>
    <dbReference type="NCBI Taxonomy" id="182803"/>
    <lineage>
        <taxon>Eukaryota</taxon>
        <taxon>Metazoa</taxon>
        <taxon>Ecdysozoa</taxon>
        <taxon>Arthropoda</taxon>
        <taxon>Chelicerata</taxon>
        <taxon>Arachnida</taxon>
        <taxon>Araneae</taxon>
        <taxon>Araneomorphae</taxon>
        <taxon>Entelegynae</taxon>
        <taxon>Araneoidea</taxon>
        <taxon>Araneidae</taxon>
        <taxon>Araneus</taxon>
    </lineage>
</organism>
<dbReference type="Proteomes" id="UP000499080">
    <property type="component" value="Unassembled WGS sequence"/>
</dbReference>
<proteinExistence type="predicted"/>
<dbReference type="EMBL" id="BGPR01005122">
    <property type="protein sequence ID" value="GBN06994.1"/>
    <property type="molecule type" value="Genomic_DNA"/>
</dbReference>
<protein>
    <submittedName>
        <fullName evidence="1">Uncharacterized protein</fullName>
    </submittedName>
</protein>
<dbReference type="AlphaFoldDB" id="A0A4Y2KX25"/>
<gene>
    <name evidence="1" type="ORF">AVEN_87473_1</name>
</gene>
<sequence>MGRSRMNWLLFYEVFIRKKLLESVFECNFEGFETVPVKPAVNEIESLAKIIELEMDNYTYGPMKDYSQEQINEEPPDLHCVSQQKFVQEKLSEEEEKEVTGKQQTFGAITEMLKEWGTIGIVH</sequence>